<dbReference type="AlphaFoldDB" id="A0AA35RNC6"/>
<protein>
    <submittedName>
        <fullName evidence="1">Uncharacterized protein</fullName>
    </submittedName>
</protein>
<dbReference type="EMBL" id="CASHTH010001390">
    <property type="protein sequence ID" value="CAI8014728.1"/>
    <property type="molecule type" value="Genomic_DNA"/>
</dbReference>
<evidence type="ECO:0000313" key="2">
    <source>
        <dbReference type="Proteomes" id="UP001174909"/>
    </source>
</evidence>
<evidence type="ECO:0000313" key="1">
    <source>
        <dbReference type="EMBL" id="CAI8014728.1"/>
    </source>
</evidence>
<sequence length="186" mass="20455">MADAALAAAGFLLDRKLVLVERGGVTGSHGDTLQVVVVTMDELPMNEQNLTKNFNQLFRKCTKKELDIQRYCIASYGRSLLKNQGGWDADLWRRLCEVAREVSFSTLLHDLVEVADSSSTARRDLWGDLYSSDGTKNSLVTFAERLSGWSGDGVQVPPEMLSSLVFSCSTSQQGRGVIVQSVSTFL</sequence>
<organism evidence="1 2">
    <name type="scientific">Geodia barretti</name>
    <name type="common">Barrett's horny sponge</name>
    <dbReference type="NCBI Taxonomy" id="519541"/>
    <lineage>
        <taxon>Eukaryota</taxon>
        <taxon>Metazoa</taxon>
        <taxon>Porifera</taxon>
        <taxon>Demospongiae</taxon>
        <taxon>Heteroscleromorpha</taxon>
        <taxon>Tetractinellida</taxon>
        <taxon>Astrophorina</taxon>
        <taxon>Geodiidae</taxon>
        <taxon>Geodia</taxon>
    </lineage>
</organism>
<comment type="caution">
    <text evidence="1">The sequence shown here is derived from an EMBL/GenBank/DDBJ whole genome shotgun (WGS) entry which is preliminary data.</text>
</comment>
<name>A0AA35RNC6_GEOBA</name>
<proteinExistence type="predicted"/>
<keyword evidence="2" id="KW-1185">Reference proteome</keyword>
<accession>A0AA35RNC6</accession>
<reference evidence="1" key="1">
    <citation type="submission" date="2023-03" db="EMBL/GenBank/DDBJ databases">
        <authorList>
            <person name="Steffen K."/>
            <person name="Cardenas P."/>
        </authorList>
    </citation>
    <scope>NUCLEOTIDE SEQUENCE</scope>
</reference>
<gene>
    <name evidence="1" type="ORF">GBAR_LOCUS9192</name>
</gene>
<dbReference type="Proteomes" id="UP001174909">
    <property type="component" value="Unassembled WGS sequence"/>
</dbReference>